<organism evidence="1 2">
    <name type="scientific">Suillus luteus UH-Slu-Lm8-n1</name>
    <dbReference type="NCBI Taxonomy" id="930992"/>
    <lineage>
        <taxon>Eukaryota</taxon>
        <taxon>Fungi</taxon>
        <taxon>Dikarya</taxon>
        <taxon>Basidiomycota</taxon>
        <taxon>Agaricomycotina</taxon>
        <taxon>Agaricomycetes</taxon>
        <taxon>Agaricomycetidae</taxon>
        <taxon>Boletales</taxon>
        <taxon>Suillineae</taxon>
        <taxon>Suillaceae</taxon>
        <taxon>Suillus</taxon>
    </lineage>
</organism>
<dbReference type="Proteomes" id="UP000054485">
    <property type="component" value="Unassembled WGS sequence"/>
</dbReference>
<keyword evidence="2" id="KW-1185">Reference proteome</keyword>
<reference evidence="2" key="2">
    <citation type="submission" date="2015-01" db="EMBL/GenBank/DDBJ databases">
        <title>Evolutionary Origins and Diversification of the Mycorrhizal Mutualists.</title>
        <authorList>
            <consortium name="DOE Joint Genome Institute"/>
            <consortium name="Mycorrhizal Genomics Consortium"/>
            <person name="Kohler A."/>
            <person name="Kuo A."/>
            <person name="Nagy L.G."/>
            <person name="Floudas D."/>
            <person name="Copeland A."/>
            <person name="Barry K.W."/>
            <person name="Cichocki N."/>
            <person name="Veneault-Fourrey C."/>
            <person name="LaButti K."/>
            <person name="Lindquist E.A."/>
            <person name="Lipzen A."/>
            <person name="Lundell T."/>
            <person name="Morin E."/>
            <person name="Murat C."/>
            <person name="Riley R."/>
            <person name="Ohm R."/>
            <person name="Sun H."/>
            <person name="Tunlid A."/>
            <person name="Henrissat B."/>
            <person name="Grigoriev I.V."/>
            <person name="Hibbett D.S."/>
            <person name="Martin F."/>
        </authorList>
    </citation>
    <scope>NUCLEOTIDE SEQUENCE [LARGE SCALE GENOMIC DNA]</scope>
    <source>
        <strain evidence="2">UH-Slu-Lm8-n1</strain>
    </source>
</reference>
<protein>
    <submittedName>
        <fullName evidence="1">Uncharacterized protein</fullName>
    </submittedName>
</protein>
<name>A0A0C9ZGR5_9AGAM</name>
<proteinExistence type="predicted"/>
<dbReference type="InParanoid" id="A0A0C9ZGR5"/>
<gene>
    <name evidence="1" type="ORF">CY34DRAFT_109460</name>
</gene>
<sequence>MPASISSARGDACSGSQARGHVHWRLTRDDCAGRGRGREGREKVKRLWEPARVAPGNELRMSCHALTAAGCTEGRISGVLAGEFGMKITLVDVCLASDGGLAFHYIDFTGEDGTLKEMFKGQTVPAANGNQIGLSCPGVHGTIAGNMRLRCAGEDFFWERHISSSLNGKFTSTSFLPLTPASPRVDLEFGRNTAQKTTKNVTRLMSSLNARDKHLDKSAISSEMCASY</sequence>
<dbReference type="AlphaFoldDB" id="A0A0C9ZGR5"/>
<dbReference type="EMBL" id="KN835516">
    <property type="protein sequence ID" value="KIK36585.1"/>
    <property type="molecule type" value="Genomic_DNA"/>
</dbReference>
<dbReference type="HOGENOM" id="CLU_1215490_0_0_1"/>
<accession>A0A0C9ZGR5</accession>
<evidence type="ECO:0000313" key="1">
    <source>
        <dbReference type="EMBL" id="KIK36585.1"/>
    </source>
</evidence>
<evidence type="ECO:0000313" key="2">
    <source>
        <dbReference type="Proteomes" id="UP000054485"/>
    </source>
</evidence>
<reference evidence="1 2" key="1">
    <citation type="submission" date="2014-04" db="EMBL/GenBank/DDBJ databases">
        <authorList>
            <consortium name="DOE Joint Genome Institute"/>
            <person name="Kuo A."/>
            <person name="Ruytinx J."/>
            <person name="Rineau F."/>
            <person name="Colpaert J."/>
            <person name="Kohler A."/>
            <person name="Nagy L.G."/>
            <person name="Floudas D."/>
            <person name="Copeland A."/>
            <person name="Barry K.W."/>
            <person name="Cichocki N."/>
            <person name="Veneault-Fourrey C."/>
            <person name="LaButti K."/>
            <person name="Lindquist E.A."/>
            <person name="Lipzen A."/>
            <person name="Lundell T."/>
            <person name="Morin E."/>
            <person name="Murat C."/>
            <person name="Sun H."/>
            <person name="Tunlid A."/>
            <person name="Henrissat B."/>
            <person name="Grigoriev I.V."/>
            <person name="Hibbett D.S."/>
            <person name="Martin F."/>
            <person name="Nordberg H.P."/>
            <person name="Cantor M.N."/>
            <person name="Hua S.X."/>
        </authorList>
    </citation>
    <scope>NUCLEOTIDE SEQUENCE [LARGE SCALE GENOMIC DNA]</scope>
    <source>
        <strain evidence="1 2">UH-Slu-Lm8-n1</strain>
    </source>
</reference>